<accession>A0ABP8GBS3</accession>
<dbReference type="InterPro" id="IPR007498">
    <property type="entry name" value="PqiA-like"/>
</dbReference>
<sequence length="232" mass="24847">MSATSPTAPGAGAPAADTPAELPAVVTASRAGVVECPQCAAISPRSAAGTACPRCGAALHTRKPDSIQRTWAFLIAALVLYVPANILPIMTTGTLVDRQTNTIMSGVIYLWLDGSYFVAGVVFMASIVVPIFKLAALIVLVVSVQMRSTWRPVERTRLYRMVEAIGRWSMVDIFVVALLASLVRLDALATVTPEPGAIAFGAVVVFTMFASLSFDPRLIWDTIDRHDTRTDR</sequence>
<keyword evidence="4 7" id="KW-0812">Transmembrane</keyword>
<keyword evidence="2" id="KW-1003">Cell membrane</keyword>
<keyword evidence="9" id="KW-1185">Reference proteome</keyword>
<evidence type="ECO:0000313" key="8">
    <source>
        <dbReference type="EMBL" id="GAA4321339.1"/>
    </source>
</evidence>
<dbReference type="EMBL" id="BAABFO010000001">
    <property type="protein sequence ID" value="GAA4321339.1"/>
    <property type="molecule type" value="Genomic_DNA"/>
</dbReference>
<dbReference type="PANTHER" id="PTHR30462:SF3">
    <property type="entry name" value="INTERMEMBRANE TRANSPORT PROTEIN PQIA"/>
    <property type="match status" value="1"/>
</dbReference>
<reference evidence="9" key="1">
    <citation type="journal article" date="2019" name="Int. J. Syst. Evol. Microbiol.">
        <title>The Global Catalogue of Microorganisms (GCM) 10K type strain sequencing project: providing services to taxonomists for standard genome sequencing and annotation.</title>
        <authorList>
            <consortium name="The Broad Institute Genomics Platform"/>
            <consortium name="The Broad Institute Genome Sequencing Center for Infectious Disease"/>
            <person name="Wu L."/>
            <person name="Ma J."/>
        </authorList>
    </citation>
    <scope>NUCLEOTIDE SEQUENCE [LARGE SCALE GENOMIC DNA]</scope>
    <source>
        <strain evidence="9">JCM 17666</strain>
    </source>
</reference>
<name>A0ABP8GBS3_9BURK</name>
<keyword evidence="5 7" id="KW-1133">Transmembrane helix</keyword>
<feature type="transmembrane region" description="Helical" evidence="7">
    <location>
        <begin position="165"/>
        <end position="185"/>
    </location>
</feature>
<evidence type="ECO:0000256" key="6">
    <source>
        <dbReference type="ARBA" id="ARBA00023136"/>
    </source>
</evidence>
<evidence type="ECO:0000256" key="5">
    <source>
        <dbReference type="ARBA" id="ARBA00022989"/>
    </source>
</evidence>
<keyword evidence="6 7" id="KW-0472">Membrane</keyword>
<protein>
    <submittedName>
        <fullName evidence="8">Paraquat-inducible protein A</fullName>
    </submittedName>
</protein>
<feature type="transmembrane region" description="Helical" evidence="7">
    <location>
        <begin position="71"/>
        <end position="96"/>
    </location>
</feature>
<comment type="caution">
    <text evidence="8">The sequence shown here is derived from an EMBL/GenBank/DDBJ whole genome shotgun (WGS) entry which is preliminary data.</text>
</comment>
<evidence type="ECO:0000256" key="2">
    <source>
        <dbReference type="ARBA" id="ARBA00022475"/>
    </source>
</evidence>
<feature type="transmembrane region" description="Helical" evidence="7">
    <location>
        <begin position="197"/>
        <end position="214"/>
    </location>
</feature>
<organism evidence="8 9">
    <name type="scientific">Pigmentiphaga soli</name>
    <dbReference type="NCBI Taxonomy" id="1007095"/>
    <lineage>
        <taxon>Bacteria</taxon>
        <taxon>Pseudomonadati</taxon>
        <taxon>Pseudomonadota</taxon>
        <taxon>Betaproteobacteria</taxon>
        <taxon>Burkholderiales</taxon>
        <taxon>Alcaligenaceae</taxon>
        <taxon>Pigmentiphaga</taxon>
    </lineage>
</organism>
<dbReference type="Pfam" id="PF04403">
    <property type="entry name" value="PqiA"/>
    <property type="match status" value="1"/>
</dbReference>
<evidence type="ECO:0000256" key="1">
    <source>
        <dbReference type="ARBA" id="ARBA00004533"/>
    </source>
</evidence>
<evidence type="ECO:0000256" key="3">
    <source>
        <dbReference type="ARBA" id="ARBA00022519"/>
    </source>
</evidence>
<evidence type="ECO:0000256" key="4">
    <source>
        <dbReference type="ARBA" id="ARBA00022692"/>
    </source>
</evidence>
<evidence type="ECO:0000256" key="7">
    <source>
        <dbReference type="SAM" id="Phobius"/>
    </source>
</evidence>
<feature type="transmembrane region" description="Helical" evidence="7">
    <location>
        <begin position="116"/>
        <end position="144"/>
    </location>
</feature>
<comment type="subcellular location">
    <subcellularLocation>
        <location evidence="1">Cell inner membrane</location>
    </subcellularLocation>
</comment>
<proteinExistence type="predicted"/>
<keyword evidence="3" id="KW-0997">Cell inner membrane</keyword>
<dbReference type="Proteomes" id="UP001501671">
    <property type="component" value="Unassembled WGS sequence"/>
</dbReference>
<dbReference type="RefSeq" id="WP_345245117.1">
    <property type="nucleotide sequence ID" value="NZ_BAABFO010000001.1"/>
</dbReference>
<dbReference type="PANTHER" id="PTHR30462">
    <property type="entry name" value="INTERMEMBRANE TRANSPORT PROTEIN PQIB-RELATED"/>
    <property type="match status" value="1"/>
</dbReference>
<evidence type="ECO:0000313" key="9">
    <source>
        <dbReference type="Proteomes" id="UP001501671"/>
    </source>
</evidence>
<gene>
    <name evidence="8" type="ORF">GCM10023144_00490</name>
</gene>
<dbReference type="InterPro" id="IPR051800">
    <property type="entry name" value="PqiA-PqiB_transport"/>
</dbReference>